<reference evidence="3" key="1">
    <citation type="journal article" date="2019" name="Gigascience">
        <title>De novo genome assembly of the endangered Acer yangbiense, a plant species with extremely small populations endemic to Yunnan Province, China.</title>
        <authorList>
            <person name="Yang J."/>
            <person name="Wariss H.M."/>
            <person name="Tao L."/>
            <person name="Zhang R."/>
            <person name="Yun Q."/>
            <person name="Hollingsworth P."/>
            <person name="Dao Z."/>
            <person name="Luo G."/>
            <person name="Guo H."/>
            <person name="Ma Y."/>
            <person name="Sun W."/>
        </authorList>
    </citation>
    <scope>NUCLEOTIDE SEQUENCE [LARGE SCALE GENOMIC DNA]</scope>
    <source>
        <strain evidence="3">cv. Malutang</strain>
    </source>
</reference>
<sequence>MMRTAGLTKSFWAEAARTAYYVMNRFSLMAFEMWAGKPTDYSTLYSFRCPMYVMYNVHDRAKLDLISRRFIFLRYANVVKGYRLWDPTAHKVIISRDVIFAEDHLQGKEDDSTLKNNSETTVV</sequence>
<dbReference type="AlphaFoldDB" id="A0A5C7ID85"/>
<feature type="domain" description="Retroviral polymerase SH3-like" evidence="1">
    <location>
        <begin position="49"/>
        <end position="110"/>
    </location>
</feature>
<accession>A0A5C7ID85</accession>
<protein>
    <recommendedName>
        <fullName evidence="1">Retroviral polymerase SH3-like domain-containing protein</fullName>
    </recommendedName>
</protein>
<organism evidence="2 3">
    <name type="scientific">Acer yangbiense</name>
    <dbReference type="NCBI Taxonomy" id="1000413"/>
    <lineage>
        <taxon>Eukaryota</taxon>
        <taxon>Viridiplantae</taxon>
        <taxon>Streptophyta</taxon>
        <taxon>Embryophyta</taxon>
        <taxon>Tracheophyta</taxon>
        <taxon>Spermatophyta</taxon>
        <taxon>Magnoliopsida</taxon>
        <taxon>eudicotyledons</taxon>
        <taxon>Gunneridae</taxon>
        <taxon>Pentapetalae</taxon>
        <taxon>rosids</taxon>
        <taxon>malvids</taxon>
        <taxon>Sapindales</taxon>
        <taxon>Sapindaceae</taxon>
        <taxon>Hippocastanoideae</taxon>
        <taxon>Acereae</taxon>
        <taxon>Acer</taxon>
    </lineage>
</organism>
<proteinExistence type="predicted"/>
<evidence type="ECO:0000259" key="1">
    <source>
        <dbReference type="Pfam" id="PF25597"/>
    </source>
</evidence>
<comment type="caution">
    <text evidence="2">The sequence shown here is derived from an EMBL/GenBank/DDBJ whole genome shotgun (WGS) entry which is preliminary data.</text>
</comment>
<dbReference type="Proteomes" id="UP000323000">
    <property type="component" value="Chromosome 3"/>
</dbReference>
<dbReference type="OrthoDB" id="1432605at2759"/>
<dbReference type="EMBL" id="VAHF01000003">
    <property type="protein sequence ID" value="TXG66985.1"/>
    <property type="molecule type" value="Genomic_DNA"/>
</dbReference>
<evidence type="ECO:0000313" key="3">
    <source>
        <dbReference type="Proteomes" id="UP000323000"/>
    </source>
</evidence>
<gene>
    <name evidence="2" type="ORF">EZV62_008260</name>
</gene>
<name>A0A5C7ID85_9ROSI</name>
<dbReference type="InterPro" id="IPR057670">
    <property type="entry name" value="SH3_retrovirus"/>
</dbReference>
<dbReference type="Pfam" id="PF25597">
    <property type="entry name" value="SH3_retrovirus"/>
    <property type="match status" value="1"/>
</dbReference>
<keyword evidence="3" id="KW-1185">Reference proteome</keyword>
<evidence type="ECO:0000313" key="2">
    <source>
        <dbReference type="EMBL" id="TXG66985.1"/>
    </source>
</evidence>